<keyword evidence="2" id="KW-1185">Reference proteome</keyword>
<gene>
    <name evidence="1" type="ORF">HF682_09930</name>
</gene>
<evidence type="ECO:0000313" key="2">
    <source>
        <dbReference type="Proteomes" id="UP000587991"/>
    </source>
</evidence>
<accession>A0A847SDE8</accession>
<comment type="caution">
    <text evidence="1">The sequence shown here is derived from an EMBL/GenBank/DDBJ whole genome shotgun (WGS) entry which is preliminary data.</text>
</comment>
<protein>
    <submittedName>
        <fullName evidence="1">Uncharacterized protein</fullName>
    </submittedName>
</protein>
<dbReference type="EMBL" id="JABAIM010000002">
    <property type="protein sequence ID" value="NLR75476.1"/>
    <property type="molecule type" value="Genomic_DNA"/>
</dbReference>
<reference evidence="1 2" key="1">
    <citation type="submission" date="2020-04" db="EMBL/GenBank/DDBJ databases">
        <title>Draft genome of Leeia sp. IMCC25680.</title>
        <authorList>
            <person name="Song J."/>
            <person name="Cho J.-C."/>
        </authorList>
    </citation>
    <scope>NUCLEOTIDE SEQUENCE [LARGE SCALE GENOMIC DNA]</scope>
    <source>
        <strain evidence="1 2">IMCC25680</strain>
    </source>
</reference>
<proteinExistence type="predicted"/>
<dbReference type="AlphaFoldDB" id="A0A847SDE8"/>
<sequence>MLNPMRSRHTRLLPFEHWPRHRRSEAVIQLKNRMRRYAADYGGRFDSLFALDDPEPAAAGCNWFDFYFPGSNRFTLWNASLVTARVAFQDEAGRLAREQAHAALTAVEREAERQIEFIPALFSDTGKVWAYEAVSPPEPHYARFEGRTLHQQITKLKVDILHHTPPVIHERFQILPGYRYGVGLNMVLDVEVIDRTVVEYAIDRFLAVGECNWQSAQPVPLDRLRPLHEQA</sequence>
<organism evidence="1 2">
    <name type="scientific">Leeia aquatica</name>
    <dbReference type="NCBI Taxonomy" id="2725557"/>
    <lineage>
        <taxon>Bacteria</taxon>
        <taxon>Pseudomonadati</taxon>
        <taxon>Pseudomonadota</taxon>
        <taxon>Betaproteobacteria</taxon>
        <taxon>Neisseriales</taxon>
        <taxon>Leeiaceae</taxon>
        <taxon>Leeia</taxon>
    </lineage>
</organism>
<name>A0A847SDE8_9NEIS</name>
<dbReference type="Proteomes" id="UP000587991">
    <property type="component" value="Unassembled WGS sequence"/>
</dbReference>
<evidence type="ECO:0000313" key="1">
    <source>
        <dbReference type="EMBL" id="NLR75476.1"/>
    </source>
</evidence>